<evidence type="ECO:0000256" key="1">
    <source>
        <dbReference type="ARBA" id="ARBA00007626"/>
    </source>
</evidence>
<dbReference type="Gene3D" id="1.25.40.10">
    <property type="entry name" value="Tetratricopeptide repeat domain"/>
    <property type="match status" value="2"/>
</dbReference>
<protein>
    <submittedName>
        <fullName evidence="5">Putative pentacotripeptide-repeat region of PROPR</fullName>
    </submittedName>
</protein>
<comment type="similarity">
    <text evidence="1">Belongs to the PPR family. P subfamily.</text>
</comment>
<dbReference type="InterPro" id="IPR033443">
    <property type="entry name" value="PROP1-like_PPR_dom"/>
</dbReference>
<gene>
    <name evidence="5" type="ORF">RchiOBHm_Chr3g0459101</name>
</gene>
<evidence type="ECO:0000313" key="5">
    <source>
        <dbReference type="EMBL" id="PRQ42571.1"/>
    </source>
</evidence>
<dbReference type="PANTHER" id="PTHR47447:SF28">
    <property type="entry name" value="PENTACOTRIPEPTIDE-REPEAT REGION OF PRORP DOMAIN-CONTAINING PROTEIN"/>
    <property type="match status" value="1"/>
</dbReference>
<dbReference type="AlphaFoldDB" id="A0A2P6R830"/>
<keyword evidence="2" id="KW-0677">Repeat</keyword>
<dbReference type="InterPro" id="IPR011990">
    <property type="entry name" value="TPR-like_helical_dom_sf"/>
</dbReference>
<accession>A0A2P6R830</accession>
<evidence type="ECO:0000259" key="4">
    <source>
        <dbReference type="Pfam" id="PF17177"/>
    </source>
</evidence>
<keyword evidence="6" id="KW-1185">Reference proteome</keyword>
<evidence type="ECO:0000256" key="2">
    <source>
        <dbReference type="ARBA" id="ARBA00022737"/>
    </source>
</evidence>
<name>A0A2P6R830_ROSCH</name>
<feature type="domain" description="PROP1-like PPR" evidence="4">
    <location>
        <begin position="321"/>
        <end position="409"/>
    </location>
</feature>
<evidence type="ECO:0000256" key="3">
    <source>
        <dbReference type="PROSITE-ProRule" id="PRU00708"/>
    </source>
</evidence>
<feature type="repeat" description="PPR" evidence="3">
    <location>
        <begin position="375"/>
        <end position="409"/>
    </location>
</feature>
<dbReference type="Pfam" id="PF01535">
    <property type="entry name" value="PPR"/>
    <property type="match status" value="1"/>
</dbReference>
<dbReference type="PANTHER" id="PTHR47447">
    <property type="entry name" value="OS03G0856100 PROTEIN"/>
    <property type="match status" value="1"/>
</dbReference>
<reference evidence="5 6" key="1">
    <citation type="journal article" date="2018" name="Nat. Genet.">
        <title>The Rosa genome provides new insights in the design of modern roses.</title>
        <authorList>
            <person name="Bendahmane M."/>
        </authorList>
    </citation>
    <scope>NUCLEOTIDE SEQUENCE [LARGE SCALE GENOMIC DNA]</scope>
    <source>
        <strain evidence="6">cv. Old Blush</strain>
    </source>
</reference>
<dbReference type="Proteomes" id="UP000238479">
    <property type="component" value="Chromosome 3"/>
</dbReference>
<feature type="repeat" description="PPR" evidence="3">
    <location>
        <begin position="84"/>
        <end position="118"/>
    </location>
</feature>
<dbReference type="Pfam" id="PF13812">
    <property type="entry name" value="PPR_3"/>
    <property type="match status" value="1"/>
</dbReference>
<dbReference type="OrthoDB" id="10334188at2759"/>
<dbReference type="Gramene" id="PRQ42571">
    <property type="protein sequence ID" value="PRQ42571"/>
    <property type="gene ID" value="RchiOBHm_Chr3g0459101"/>
</dbReference>
<evidence type="ECO:0000313" key="6">
    <source>
        <dbReference type="Proteomes" id="UP000238479"/>
    </source>
</evidence>
<dbReference type="EMBL" id="PDCK01000041">
    <property type="protein sequence ID" value="PRQ42571.1"/>
    <property type="molecule type" value="Genomic_DNA"/>
</dbReference>
<proteinExistence type="inferred from homology"/>
<dbReference type="NCBIfam" id="TIGR00756">
    <property type="entry name" value="PPR"/>
    <property type="match status" value="1"/>
</dbReference>
<feature type="repeat" description="PPR" evidence="3">
    <location>
        <begin position="339"/>
        <end position="374"/>
    </location>
</feature>
<dbReference type="InterPro" id="IPR002885">
    <property type="entry name" value="PPR_rpt"/>
</dbReference>
<dbReference type="PROSITE" id="PS51375">
    <property type="entry name" value="PPR"/>
    <property type="match status" value="3"/>
</dbReference>
<organism evidence="5 6">
    <name type="scientific">Rosa chinensis</name>
    <name type="common">China rose</name>
    <dbReference type="NCBI Taxonomy" id="74649"/>
    <lineage>
        <taxon>Eukaryota</taxon>
        <taxon>Viridiplantae</taxon>
        <taxon>Streptophyta</taxon>
        <taxon>Embryophyta</taxon>
        <taxon>Tracheophyta</taxon>
        <taxon>Spermatophyta</taxon>
        <taxon>Magnoliopsida</taxon>
        <taxon>eudicotyledons</taxon>
        <taxon>Gunneridae</taxon>
        <taxon>Pentapetalae</taxon>
        <taxon>rosids</taxon>
        <taxon>fabids</taxon>
        <taxon>Rosales</taxon>
        <taxon>Rosaceae</taxon>
        <taxon>Rosoideae</taxon>
        <taxon>Rosoideae incertae sedis</taxon>
        <taxon>Rosa</taxon>
    </lineage>
</organism>
<dbReference type="Pfam" id="PF17177">
    <property type="entry name" value="PPR_long"/>
    <property type="match status" value="1"/>
</dbReference>
<sequence>MASRLLSRPLRSLASKNQATSHIPISASSASSLIQPKLHKRNLLFPSSPCPTSLSHPSFTSIRLFSSQPSHKLKNNVSDQPNPKAVTLTSIIHEHAEAGRTKDALNVYKKFIAAGIFPEYDTYNALITALAADPKFVGDARECVLHMMTNGIRNHPDVGAYLAVYDGFVKQGNSDEGKRFLKEIKAKRLRGVDVESVREALKDKADDEVQGVIDILMDDKIGKSTRPLESLYETYKTVDAHFKNNTHEDLQSDEDFLENAKIAFTFIMRCECNMMFDALIQDGLTEEAMEIRASILDTGKVPGVVFFSGWINSISLVPGRTEEAIEVFQRMLSVGTEPSAYTYTVLIKVLTKDPKFIGDAKKYLLEMVNNGMRPNAKTYKSVVEAFAGADRMEECWELMKQMKAKGIELD</sequence>
<comment type="caution">
    <text evidence="5">The sequence shown here is derived from an EMBL/GenBank/DDBJ whole genome shotgun (WGS) entry which is preliminary data.</text>
</comment>